<reference evidence="1 2" key="1">
    <citation type="submission" date="2021-03" db="EMBL/GenBank/DDBJ databases">
        <title>Succinivibrio sp. nov. isolated from feces of cow.</title>
        <authorList>
            <person name="Choi J.-Y."/>
        </authorList>
    </citation>
    <scope>NUCLEOTIDE SEQUENCE [LARGE SCALE GENOMIC DNA]</scope>
    <source>
        <strain evidence="1 2">AGMB01872</strain>
    </source>
</reference>
<organism evidence="1 2">
    <name type="scientific">Succinivibrio faecicola</name>
    <dbReference type="NCBI Taxonomy" id="2820300"/>
    <lineage>
        <taxon>Bacteria</taxon>
        <taxon>Pseudomonadati</taxon>
        <taxon>Pseudomonadota</taxon>
        <taxon>Gammaproteobacteria</taxon>
        <taxon>Aeromonadales</taxon>
        <taxon>Succinivibrionaceae</taxon>
        <taxon>Succinivibrio</taxon>
    </lineage>
</organism>
<accession>A0ABS7DIQ2</accession>
<keyword evidence="2" id="KW-1185">Reference proteome</keyword>
<dbReference type="Proteomes" id="UP000731465">
    <property type="component" value="Unassembled WGS sequence"/>
</dbReference>
<evidence type="ECO:0000313" key="1">
    <source>
        <dbReference type="EMBL" id="MBW7570974.1"/>
    </source>
</evidence>
<gene>
    <name evidence="1" type="ORF">J5V48_08715</name>
</gene>
<comment type="caution">
    <text evidence="1">The sequence shown here is derived from an EMBL/GenBank/DDBJ whole genome shotgun (WGS) entry which is preliminary data.</text>
</comment>
<sequence length="189" mass="21552">MSKNLKKKYQNQPMIKPKILALDDKKEYSLTVEILGKLNGWSSYGFCLYSLLKAIKNGDDSYKSGLNAFIKSLKNRIIENESIFSSDIVSFESEESLDLIFESVIKTACTAKLIEGIEFKFGMQLKSMSIKEQLQTITDTIVLTEQGNLLLNSIEDKKSVFSDDNTYRDLFDKFASDILETVERVIRTK</sequence>
<proteinExistence type="predicted"/>
<protein>
    <submittedName>
        <fullName evidence="1">Uncharacterized protein</fullName>
    </submittedName>
</protein>
<dbReference type="EMBL" id="JAGFNY010000040">
    <property type="protein sequence ID" value="MBW7570974.1"/>
    <property type="molecule type" value="Genomic_DNA"/>
</dbReference>
<name>A0ABS7DIQ2_9GAMM</name>
<dbReference type="RefSeq" id="WP_219938198.1">
    <property type="nucleotide sequence ID" value="NZ_JAGFNY010000040.1"/>
</dbReference>
<evidence type="ECO:0000313" key="2">
    <source>
        <dbReference type="Proteomes" id="UP000731465"/>
    </source>
</evidence>